<dbReference type="Pfam" id="PF03959">
    <property type="entry name" value="FSH1"/>
    <property type="match status" value="1"/>
</dbReference>
<sequence length="222" mass="25124">MLLLQFKTEFLTPRVRNTVLNALQQDPSLGPGKWPAKLNQPLGESNYRWAWGHGENSDYRVRGLEQSVDYIFRYLDKHTPFLGIMGFSMGAAMSAIIASLLEKRHSIGDLKFDTNHPPLRFVVAGCGFTFANPLYNNLHSPKIKAPIFFVIASIDVIVAESASLNLRGHYVPRDELFLESLAGFIEDVLGIKEDHEEYYRIAETIEFGAFSKSSVSWNERVK</sequence>
<dbReference type="EMBL" id="JAPQKQ010000009">
    <property type="protein sequence ID" value="KAJ5181591.1"/>
    <property type="molecule type" value="Genomic_DNA"/>
</dbReference>
<evidence type="ECO:0000256" key="1">
    <source>
        <dbReference type="ARBA" id="ARBA00022801"/>
    </source>
</evidence>
<protein>
    <recommendedName>
        <fullName evidence="3">Serine hydrolase domain-containing protein</fullName>
    </recommendedName>
</protein>
<dbReference type="GO" id="GO:0019748">
    <property type="term" value="P:secondary metabolic process"/>
    <property type="evidence" value="ECO:0007669"/>
    <property type="project" value="TreeGrafter"/>
</dbReference>
<proteinExistence type="predicted"/>
<keyword evidence="2" id="KW-0812">Transmembrane</keyword>
<reference evidence="4" key="1">
    <citation type="submission" date="2022-11" db="EMBL/GenBank/DDBJ databases">
        <authorList>
            <person name="Petersen C."/>
        </authorList>
    </citation>
    <scope>NUCLEOTIDE SEQUENCE</scope>
    <source>
        <strain evidence="4">IBT 20477</strain>
    </source>
</reference>
<evidence type="ECO:0000313" key="5">
    <source>
        <dbReference type="Proteomes" id="UP001150942"/>
    </source>
</evidence>
<accession>A0A9W9ITK1</accession>
<dbReference type="GO" id="GO:0072330">
    <property type="term" value="P:monocarboxylic acid biosynthetic process"/>
    <property type="evidence" value="ECO:0007669"/>
    <property type="project" value="UniProtKB-ARBA"/>
</dbReference>
<dbReference type="AlphaFoldDB" id="A0A9W9ITK1"/>
<keyword evidence="2" id="KW-1133">Transmembrane helix</keyword>
<dbReference type="Gene3D" id="3.40.50.1820">
    <property type="entry name" value="alpha/beta hydrolase"/>
    <property type="match status" value="1"/>
</dbReference>
<keyword evidence="2" id="KW-0472">Membrane</keyword>
<organism evidence="4 5">
    <name type="scientific">Penicillium cf. viridicatum</name>
    <dbReference type="NCBI Taxonomy" id="2972119"/>
    <lineage>
        <taxon>Eukaryota</taxon>
        <taxon>Fungi</taxon>
        <taxon>Dikarya</taxon>
        <taxon>Ascomycota</taxon>
        <taxon>Pezizomycotina</taxon>
        <taxon>Eurotiomycetes</taxon>
        <taxon>Eurotiomycetidae</taxon>
        <taxon>Eurotiales</taxon>
        <taxon>Aspergillaceae</taxon>
        <taxon>Penicillium</taxon>
    </lineage>
</organism>
<gene>
    <name evidence="4" type="ORF">N7449_011738</name>
</gene>
<keyword evidence="5" id="KW-1185">Reference proteome</keyword>
<evidence type="ECO:0000259" key="3">
    <source>
        <dbReference type="Pfam" id="PF03959"/>
    </source>
</evidence>
<dbReference type="GO" id="GO:0017000">
    <property type="term" value="P:antibiotic biosynthetic process"/>
    <property type="evidence" value="ECO:0007669"/>
    <property type="project" value="UniProtKB-ARBA"/>
</dbReference>
<name>A0A9W9ITK1_9EURO</name>
<dbReference type="InterPro" id="IPR029058">
    <property type="entry name" value="AB_hydrolase_fold"/>
</dbReference>
<dbReference type="OrthoDB" id="2094269at2759"/>
<dbReference type="Proteomes" id="UP001150942">
    <property type="component" value="Unassembled WGS sequence"/>
</dbReference>
<dbReference type="PANTHER" id="PTHR48070">
    <property type="entry name" value="ESTERASE OVCA2"/>
    <property type="match status" value="1"/>
</dbReference>
<dbReference type="InterPro" id="IPR050593">
    <property type="entry name" value="LovG"/>
</dbReference>
<dbReference type="GO" id="GO:0016787">
    <property type="term" value="F:hydrolase activity"/>
    <property type="evidence" value="ECO:0007669"/>
    <property type="project" value="UniProtKB-KW"/>
</dbReference>
<keyword evidence="1" id="KW-0378">Hydrolase</keyword>
<comment type="caution">
    <text evidence="4">The sequence shown here is derived from an EMBL/GenBank/DDBJ whole genome shotgun (WGS) entry which is preliminary data.</text>
</comment>
<dbReference type="SUPFAM" id="SSF53474">
    <property type="entry name" value="alpha/beta-Hydrolases"/>
    <property type="match status" value="1"/>
</dbReference>
<evidence type="ECO:0000256" key="2">
    <source>
        <dbReference type="SAM" id="Phobius"/>
    </source>
</evidence>
<reference evidence="4" key="2">
    <citation type="journal article" date="2023" name="IMA Fungus">
        <title>Comparative genomic study of the Penicillium genus elucidates a diverse pangenome and 15 lateral gene transfer events.</title>
        <authorList>
            <person name="Petersen C."/>
            <person name="Sorensen T."/>
            <person name="Nielsen M.R."/>
            <person name="Sondergaard T.E."/>
            <person name="Sorensen J.L."/>
            <person name="Fitzpatrick D.A."/>
            <person name="Frisvad J.C."/>
            <person name="Nielsen K.L."/>
        </authorList>
    </citation>
    <scope>NUCLEOTIDE SEQUENCE</scope>
    <source>
        <strain evidence="4">IBT 20477</strain>
    </source>
</reference>
<dbReference type="GO" id="GO:0005634">
    <property type="term" value="C:nucleus"/>
    <property type="evidence" value="ECO:0007669"/>
    <property type="project" value="TreeGrafter"/>
</dbReference>
<evidence type="ECO:0000313" key="4">
    <source>
        <dbReference type="EMBL" id="KAJ5181591.1"/>
    </source>
</evidence>
<feature type="domain" description="Serine hydrolase" evidence="3">
    <location>
        <begin position="44"/>
        <end position="172"/>
    </location>
</feature>
<dbReference type="PANTHER" id="PTHR48070:SF6">
    <property type="entry name" value="ESTERASE OVCA2"/>
    <property type="match status" value="1"/>
</dbReference>
<dbReference type="GO" id="GO:0005737">
    <property type="term" value="C:cytoplasm"/>
    <property type="evidence" value="ECO:0007669"/>
    <property type="project" value="TreeGrafter"/>
</dbReference>
<dbReference type="InterPro" id="IPR005645">
    <property type="entry name" value="FSH-like_dom"/>
</dbReference>
<feature type="transmembrane region" description="Helical" evidence="2">
    <location>
        <begin position="81"/>
        <end position="101"/>
    </location>
</feature>